<dbReference type="OrthoDB" id="192148at2759"/>
<dbReference type="Gene3D" id="1.20.930.20">
    <property type="entry name" value="Adaptor protein Cbl, N-terminal domain"/>
    <property type="match status" value="1"/>
</dbReference>
<dbReference type="EMBL" id="KN834838">
    <property type="protein sequence ID" value="KIK52711.1"/>
    <property type="molecule type" value="Genomic_DNA"/>
</dbReference>
<accession>A0A0D0BDS4</accession>
<dbReference type="GO" id="GO:0007166">
    <property type="term" value="P:cell surface receptor signaling pathway"/>
    <property type="evidence" value="ECO:0007669"/>
    <property type="project" value="InterPro"/>
</dbReference>
<name>A0A0D0BDS4_9AGAR</name>
<dbReference type="CDD" id="cd21037">
    <property type="entry name" value="MLKL_NTD"/>
    <property type="match status" value="1"/>
</dbReference>
<evidence type="ECO:0008006" key="3">
    <source>
        <dbReference type="Google" id="ProtNLM"/>
    </source>
</evidence>
<dbReference type="InterPro" id="IPR059179">
    <property type="entry name" value="MLKL-like_MCAfunc"/>
</dbReference>
<dbReference type="HOGENOM" id="CLU_1142701_0_0_1"/>
<sequence>MSSHSLSGLDLPLVKSPNFSSSGAWDVSAQAMELLAHTARVAPIPLIGTLSSLALSILKAIRNAQDNKDAFKILGYSAFSLALAVKNTYDALRFSGETKSDLELQSLYQDVKGLVATFKEILQFIYERRSRGLFKRTLLPRADSRQIRRYENKLQNALNVFSVKSNINIRHTLSKVASQQDELASLQRTLVYQHHALASQQGELATLQRTLVSQQQTLTSQQQALVVLASFELLIHCHQHHRL</sequence>
<dbReference type="InterPro" id="IPR036537">
    <property type="entry name" value="Adaptor_Cbl_N_dom_sf"/>
</dbReference>
<organism evidence="1 2">
    <name type="scientific">Collybiopsis luxurians FD-317 M1</name>
    <dbReference type="NCBI Taxonomy" id="944289"/>
    <lineage>
        <taxon>Eukaryota</taxon>
        <taxon>Fungi</taxon>
        <taxon>Dikarya</taxon>
        <taxon>Basidiomycota</taxon>
        <taxon>Agaricomycotina</taxon>
        <taxon>Agaricomycetes</taxon>
        <taxon>Agaricomycetidae</taxon>
        <taxon>Agaricales</taxon>
        <taxon>Marasmiineae</taxon>
        <taxon>Omphalotaceae</taxon>
        <taxon>Collybiopsis</taxon>
        <taxon>Collybiopsis luxurians</taxon>
    </lineage>
</organism>
<evidence type="ECO:0000313" key="1">
    <source>
        <dbReference type="EMBL" id="KIK52711.1"/>
    </source>
</evidence>
<proteinExistence type="predicted"/>
<dbReference type="AlphaFoldDB" id="A0A0D0BDS4"/>
<evidence type="ECO:0000313" key="2">
    <source>
        <dbReference type="Proteomes" id="UP000053593"/>
    </source>
</evidence>
<reference evidence="1 2" key="1">
    <citation type="submission" date="2014-04" db="EMBL/GenBank/DDBJ databases">
        <title>Evolutionary Origins and Diversification of the Mycorrhizal Mutualists.</title>
        <authorList>
            <consortium name="DOE Joint Genome Institute"/>
            <consortium name="Mycorrhizal Genomics Consortium"/>
            <person name="Kohler A."/>
            <person name="Kuo A."/>
            <person name="Nagy L.G."/>
            <person name="Floudas D."/>
            <person name="Copeland A."/>
            <person name="Barry K.W."/>
            <person name="Cichocki N."/>
            <person name="Veneault-Fourrey C."/>
            <person name="LaButti K."/>
            <person name="Lindquist E.A."/>
            <person name="Lipzen A."/>
            <person name="Lundell T."/>
            <person name="Morin E."/>
            <person name="Murat C."/>
            <person name="Riley R."/>
            <person name="Ohm R."/>
            <person name="Sun H."/>
            <person name="Tunlid A."/>
            <person name="Henrissat B."/>
            <person name="Grigoriev I.V."/>
            <person name="Hibbett D.S."/>
            <person name="Martin F."/>
        </authorList>
    </citation>
    <scope>NUCLEOTIDE SEQUENCE [LARGE SCALE GENOMIC DNA]</scope>
    <source>
        <strain evidence="1 2">FD-317 M1</strain>
    </source>
</reference>
<protein>
    <recommendedName>
        <fullName evidence="3">Fungal N-terminal domain-containing protein</fullName>
    </recommendedName>
</protein>
<keyword evidence="2" id="KW-1185">Reference proteome</keyword>
<gene>
    <name evidence="1" type="ORF">GYMLUDRAFT_77721</name>
</gene>
<dbReference type="Proteomes" id="UP000053593">
    <property type="component" value="Unassembled WGS sequence"/>
</dbReference>